<dbReference type="Pfam" id="PF00072">
    <property type="entry name" value="Response_reg"/>
    <property type="match status" value="1"/>
</dbReference>
<dbReference type="PANTHER" id="PTHR48111">
    <property type="entry name" value="REGULATOR OF RPOS"/>
    <property type="match status" value="1"/>
</dbReference>
<dbReference type="InterPro" id="IPR011006">
    <property type="entry name" value="CheY-like_superfamily"/>
</dbReference>
<keyword evidence="2" id="KW-0902">Two-component regulatory system</keyword>
<proteinExistence type="predicted"/>
<keyword evidence="4" id="KW-0238">DNA-binding</keyword>
<dbReference type="GO" id="GO:0006355">
    <property type="term" value="P:regulation of DNA-templated transcription"/>
    <property type="evidence" value="ECO:0007669"/>
    <property type="project" value="InterPro"/>
</dbReference>
<dbReference type="InterPro" id="IPR035965">
    <property type="entry name" value="PAS-like_dom_sf"/>
</dbReference>
<dbReference type="Pfam" id="PF00196">
    <property type="entry name" value="GerE"/>
    <property type="match status" value="1"/>
</dbReference>
<dbReference type="GO" id="GO:0000976">
    <property type="term" value="F:transcription cis-regulatory region binding"/>
    <property type="evidence" value="ECO:0007669"/>
    <property type="project" value="TreeGrafter"/>
</dbReference>
<feature type="domain" description="Response regulatory" evidence="8">
    <location>
        <begin position="5"/>
        <end position="121"/>
    </location>
</feature>
<dbReference type="PRINTS" id="PR00038">
    <property type="entry name" value="HTHLUXR"/>
</dbReference>
<reference evidence="9 10" key="1">
    <citation type="submission" date="2016-10" db="EMBL/GenBank/DDBJ databases">
        <authorList>
            <person name="de Groot N.N."/>
        </authorList>
    </citation>
    <scope>NUCLEOTIDE SEQUENCE [LARGE SCALE GENOMIC DNA]</scope>
    <source>
        <strain evidence="9 10">CGMCC 1.9156</strain>
    </source>
</reference>
<evidence type="ECO:0000256" key="4">
    <source>
        <dbReference type="ARBA" id="ARBA00023125"/>
    </source>
</evidence>
<evidence type="ECO:0000256" key="6">
    <source>
        <dbReference type="PROSITE-ProRule" id="PRU00169"/>
    </source>
</evidence>
<dbReference type="EMBL" id="FONW01000004">
    <property type="protein sequence ID" value="SFF30958.1"/>
    <property type="molecule type" value="Genomic_DNA"/>
</dbReference>
<feature type="modified residue" description="4-aspartylphosphate" evidence="6">
    <location>
        <position position="54"/>
    </location>
</feature>
<evidence type="ECO:0000259" key="8">
    <source>
        <dbReference type="PROSITE" id="PS50110"/>
    </source>
</evidence>
<evidence type="ECO:0000259" key="7">
    <source>
        <dbReference type="PROSITE" id="PS50043"/>
    </source>
</evidence>
<dbReference type="NCBIfam" id="TIGR00229">
    <property type="entry name" value="sensory_box"/>
    <property type="match status" value="1"/>
</dbReference>
<dbReference type="InterPro" id="IPR013767">
    <property type="entry name" value="PAS_fold"/>
</dbReference>
<keyword evidence="5" id="KW-0804">Transcription</keyword>
<dbReference type="Pfam" id="PF00989">
    <property type="entry name" value="PAS"/>
    <property type="match status" value="1"/>
</dbReference>
<dbReference type="CDD" id="cd00130">
    <property type="entry name" value="PAS"/>
    <property type="match status" value="1"/>
</dbReference>
<keyword evidence="3" id="KW-0805">Transcription regulation</keyword>
<evidence type="ECO:0000313" key="10">
    <source>
        <dbReference type="Proteomes" id="UP000198964"/>
    </source>
</evidence>
<evidence type="ECO:0000313" key="9">
    <source>
        <dbReference type="EMBL" id="SFF30958.1"/>
    </source>
</evidence>
<feature type="domain" description="HTH luxR-type" evidence="7">
    <location>
        <begin position="294"/>
        <end position="359"/>
    </location>
</feature>
<dbReference type="STRING" id="655355.SAMN05216283_104165"/>
<dbReference type="InterPro" id="IPR039420">
    <property type="entry name" value="WalR-like"/>
</dbReference>
<evidence type="ECO:0000256" key="1">
    <source>
        <dbReference type="ARBA" id="ARBA00022553"/>
    </source>
</evidence>
<dbReference type="PROSITE" id="PS50110">
    <property type="entry name" value="RESPONSE_REGULATORY"/>
    <property type="match status" value="1"/>
</dbReference>
<dbReference type="Gene3D" id="3.30.450.20">
    <property type="entry name" value="PAS domain"/>
    <property type="match status" value="1"/>
</dbReference>
<dbReference type="SUPFAM" id="SSF46894">
    <property type="entry name" value="C-terminal effector domain of the bipartite response regulators"/>
    <property type="match status" value="1"/>
</dbReference>
<dbReference type="InterPro" id="IPR000792">
    <property type="entry name" value="Tscrpt_reg_LuxR_C"/>
</dbReference>
<dbReference type="GO" id="GO:0032993">
    <property type="term" value="C:protein-DNA complex"/>
    <property type="evidence" value="ECO:0007669"/>
    <property type="project" value="TreeGrafter"/>
</dbReference>
<dbReference type="Gene3D" id="3.40.50.2300">
    <property type="match status" value="1"/>
</dbReference>
<dbReference type="PROSITE" id="PS50043">
    <property type="entry name" value="HTH_LUXR_2"/>
    <property type="match status" value="1"/>
</dbReference>
<dbReference type="CDD" id="cd06170">
    <property type="entry name" value="LuxR_C_like"/>
    <property type="match status" value="1"/>
</dbReference>
<dbReference type="CDD" id="cd17574">
    <property type="entry name" value="REC_OmpR"/>
    <property type="match status" value="1"/>
</dbReference>
<dbReference type="SMART" id="SM00448">
    <property type="entry name" value="REC"/>
    <property type="match status" value="1"/>
</dbReference>
<evidence type="ECO:0000256" key="2">
    <source>
        <dbReference type="ARBA" id="ARBA00023012"/>
    </source>
</evidence>
<gene>
    <name evidence="9" type="ORF">SAMN05216283_104165</name>
</gene>
<dbReference type="InterPro" id="IPR016032">
    <property type="entry name" value="Sig_transdc_resp-reg_C-effctor"/>
</dbReference>
<dbReference type="Gene3D" id="1.10.10.10">
    <property type="entry name" value="Winged helix-like DNA-binding domain superfamily/Winged helix DNA-binding domain"/>
    <property type="match status" value="1"/>
</dbReference>
<dbReference type="GO" id="GO:0000156">
    <property type="term" value="F:phosphorelay response regulator activity"/>
    <property type="evidence" value="ECO:0007669"/>
    <property type="project" value="TreeGrafter"/>
</dbReference>
<dbReference type="SUPFAM" id="SSF52172">
    <property type="entry name" value="CheY-like"/>
    <property type="match status" value="1"/>
</dbReference>
<accession>A0A1I2HN66</accession>
<name>A0A1I2HN66_9BACT</name>
<dbReference type="SMART" id="SM00421">
    <property type="entry name" value="HTH_LUXR"/>
    <property type="match status" value="1"/>
</dbReference>
<evidence type="ECO:0000256" key="3">
    <source>
        <dbReference type="ARBA" id="ARBA00023015"/>
    </source>
</evidence>
<dbReference type="RefSeq" id="WP_093919846.1">
    <property type="nucleotide sequence ID" value="NZ_FONW01000004.1"/>
</dbReference>
<dbReference type="InterPro" id="IPR036388">
    <property type="entry name" value="WH-like_DNA-bd_sf"/>
</dbReference>
<dbReference type="GO" id="GO:0005829">
    <property type="term" value="C:cytosol"/>
    <property type="evidence" value="ECO:0007669"/>
    <property type="project" value="TreeGrafter"/>
</dbReference>
<dbReference type="SUPFAM" id="SSF55785">
    <property type="entry name" value="PYP-like sensor domain (PAS domain)"/>
    <property type="match status" value="1"/>
</dbReference>
<dbReference type="PANTHER" id="PTHR48111:SF1">
    <property type="entry name" value="TWO-COMPONENT RESPONSE REGULATOR ORR33"/>
    <property type="match status" value="1"/>
</dbReference>
<dbReference type="InterPro" id="IPR000014">
    <property type="entry name" value="PAS"/>
</dbReference>
<evidence type="ECO:0000256" key="5">
    <source>
        <dbReference type="ARBA" id="ARBA00023163"/>
    </source>
</evidence>
<keyword evidence="10" id="KW-1185">Reference proteome</keyword>
<dbReference type="InterPro" id="IPR001789">
    <property type="entry name" value="Sig_transdc_resp-reg_receiver"/>
</dbReference>
<sequence>MNSKKILIIEDDLALSKTLKNVLKLNNYEANIASTGAEGIQKAYEYCPDLILCDINMKPIDGYQVYNILKDSALTSRIPFIFITGRSELNDIRFGLELGVDDYIVKPFENEELLKSIKVRIEKYEKLVNIGKNDYNTLLNLSPNGVFVFDGETIYETNKAFHDLTGLSETEVKKITFKDLITNKQYEKIEGRIMKCSNGLSGNFSEEIQIKTANGNFEKFVLHVSPSQKYNGFTLLIGLLSPKEQAGEPTQMEYQKIVNILEEEKIHVSGHLANKLHEAFENGNGTSHSITTTTLVAKSVFSKREQEVLTLSCKGLPIKIIADQLSISDRTVEKHRASLMEKTGAKNIVEVIIYALKNDLVEI</sequence>
<organism evidence="9 10">
    <name type="scientific">Sunxiuqinia elliptica</name>
    <dbReference type="NCBI Taxonomy" id="655355"/>
    <lineage>
        <taxon>Bacteria</taxon>
        <taxon>Pseudomonadati</taxon>
        <taxon>Bacteroidota</taxon>
        <taxon>Bacteroidia</taxon>
        <taxon>Marinilabiliales</taxon>
        <taxon>Prolixibacteraceae</taxon>
        <taxon>Sunxiuqinia</taxon>
    </lineage>
</organism>
<dbReference type="Proteomes" id="UP000198964">
    <property type="component" value="Unassembled WGS sequence"/>
</dbReference>
<dbReference type="AlphaFoldDB" id="A0A1I2HN66"/>
<protein>
    <submittedName>
        <fullName evidence="9">PAS domain S-box-containing protein</fullName>
    </submittedName>
</protein>
<keyword evidence="1 6" id="KW-0597">Phosphoprotein</keyword>